<dbReference type="RefSeq" id="WP_121524246.1">
    <property type="nucleotide sequence ID" value="NZ_RCHR01000005.1"/>
</dbReference>
<evidence type="ECO:0008006" key="3">
    <source>
        <dbReference type="Google" id="ProtNLM"/>
    </source>
</evidence>
<dbReference type="Proteomes" id="UP000270219">
    <property type="component" value="Unassembled WGS sequence"/>
</dbReference>
<dbReference type="AlphaFoldDB" id="A0A498D4J1"/>
<comment type="caution">
    <text evidence="1">The sequence shown here is derived from an EMBL/GenBank/DDBJ whole genome shotgun (WGS) entry which is preliminary data.</text>
</comment>
<evidence type="ECO:0000313" key="1">
    <source>
        <dbReference type="EMBL" id="RLL42879.1"/>
    </source>
</evidence>
<gene>
    <name evidence="1" type="ORF">D8M04_15130</name>
</gene>
<name>A0A498D4J1_9BACI</name>
<accession>A0A498D4J1</accession>
<sequence length="339" mass="41055">MEILLIFNYNTQYDSDLIKFLKKELQSLTRYYLTRSWEGGPHIKVVLDNETDIYQIEKISKSLQIWMTNIPINPMAEEEIITKYKKHASVLSKLEDKEEVSTMEKHGTVRVVDDPFFYHNREITHLFHEIRFDLQDLLSELYFYLIDNKIPIQAAYPILFHYVSETYKVDGMNKGYFSFISHVHGFFELAEKQQLSYNEESFEQYYQNNKTYIDTFAKEHAAFVHKWSEKWKDIFQVIQVKVDDVTDQSYIERIRREFTSIQSNFNNDFHHRFTKYADDERFVYDQSATVYRFLINLLYMSLPFLRISALKKQQFIYMAYRYTEETYQINWREQIGITD</sequence>
<evidence type="ECO:0000313" key="2">
    <source>
        <dbReference type="Proteomes" id="UP000270219"/>
    </source>
</evidence>
<keyword evidence="2" id="KW-1185">Reference proteome</keyword>
<organism evidence="1 2">
    <name type="scientific">Oceanobacillus piezotolerans</name>
    <dbReference type="NCBI Taxonomy" id="2448030"/>
    <lineage>
        <taxon>Bacteria</taxon>
        <taxon>Bacillati</taxon>
        <taxon>Bacillota</taxon>
        <taxon>Bacilli</taxon>
        <taxon>Bacillales</taxon>
        <taxon>Bacillaceae</taxon>
        <taxon>Oceanobacillus</taxon>
    </lineage>
</organism>
<reference evidence="1 2" key="1">
    <citation type="submission" date="2018-10" db="EMBL/GenBank/DDBJ databases">
        <title>Oceanobacillus sp. YLB-02 draft genome.</title>
        <authorList>
            <person name="Yu L."/>
        </authorList>
    </citation>
    <scope>NUCLEOTIDE SEQUENCE [LARGE SCALE GENOMIC DNA]</scope>
    <source>
        <strain evidence="1 2">YLB-02</strain>
    </source>
</reference>
<proteinExistence type="predicted"/>
<dbReference type="EMBL" id="RCHR01000005">
    <property type="protein sequence ID" value="RLL42879.1"/>
    <property type="molecule type" value="Genomic_DNA"/>
</dbReference>
<protein>
    <recommendedName>
        <fullName evidence="3">Thiopeptide-type bacteriocin biosynthesis domain-containing protein</fullName>
    </recommendedName>
</protein>
<dbReference type="OrthoDB" id="2445137at2"/>